<feature type="transmembrane region" description="Helical" evidence="8">
    <location>
        <begin position="315"/>
        <end position="336"/>
    </location>
</feature>
<keyword evidence="5 8" id="KW-0812">Transmembrane</keyword>
<evidence type="ECO:0000256" key="1">
    <source>
        <dbReference type="ARBA" id="ARBA00004141"/>
    </source>
</evidence>
<keyword evidence="4" id="KW-0808">Transferase</keyword>
<proteinExistence type="evidence at transcript level"/>
<accession>A0A1E1GJB8</accession>
<dbReference type="GO" id="GO:0006629">
    <property type="term" value="P:lipid metabolic process"/>
    <property type="evidence" value="ECO:0007669"/>
    <property type="project" value="InterPro"/>
</dbReference>
<evidence type="ECO:0000256" key="2">
    <source>
        <dbReference type="ARBA" id="ARBA00005179"/>
    </source>
</evidence>
<evidence type="ECO:0000256" key="8">
    <source>
        <dbReference type="SAM" id="Phobius"/>
    </source>
</evidence>
<dbReference type="EMBL" id="LC069363">
    <property type="protein sequence ID" value="BAV82980.1"/>
    <property type="molecule type" value="mRNA"/>
</dbReference>
<sequence>MDFLGFPDSESERHAHFYVLASSFAAAIYMFTIPRRVKAGRKRFLLCSPVLLLNIMQPYIFFWTVGRHYCNFIPLYAAFCTWWTAFKVMAFGIGRGPLCQFSAFHKFAVVMLLPILPHGDTNHGVKDERSGSSWSSPTYLEMFAKFCGLGLCTYGISQLSHDGFPVLYNVFLSLIMYLHICVQYTGSNLATSKVLQVPLSDGMNQPYFSTSLSNFWGRRWNLVASSSLRHVVYDPIREGRLVPKGHPEEKPGGGKEVSRKVLGSLMAFLVSGIMHEYILWLATGFWSGQMLLFFVVHGVAVAAERVAKVAWARHGLPAIPCAVSIPMTIGFLFGTAELLFYPPIFSANWAEHGVADLRRQFRSLGLSV</sequence>
<comment type="pathway">
    <text evidence="2">Secondary metabolite biosynthesis.</text>
</comment>
<feature type="domain" description="Wax synthase" evidence="9">
    <location>
        <begin position="203"/>
        <end position="294"/>
    </location>
</feature>
<dbReference type="GO" id="GO:0016020">
    <property type="term" value="C:membrane"/>
    <property type="evidence" value="ECO:0007669"/>
    <property type="project" value="UniProtKB-SubCell"/>
</dbReference>
<protein>
    <submittedName>
        <fullName evidence="10">Wax ester synthase</fullName>
    </submittedName>
</protein>
<gene>
    <name evidence="10" type="primary">WS1</name>
</gene>
<feature type="transmembrane region" description="Helical" evidence="8">
    <location>
        <begin position="286"/>
        <end position="303"/>
    </location>
</feature>
<keyword evidence="7 8" id="KW-0472">Membrane</keyword>
<evidence type="ECO:0000313" key="10">
    <source>
        <dbReference type="EMBL" id="BAV82980.1"/>
    </source>
</evidence>
<evidence type="ECO:0000256" key="6">
    <source>
        <dbReference type="ARBA" id="ARBA00022989"/>
    </source>
</evidence>
<comment type="similarity">
    <text evidence="3">Belongs to the wax synthase family.</text>
</comment>
<evidence type="ECO:0000259" key="9">
    <source>
        <dbReference type="Pfam" id="PF13813"/>
    </source>
</evidence>
<dbReference type="GO" id="GO:0008374">
    <property type="term" value="F:O-acyltransferase activity"/>
    <property type="evidence" value="ECO:0007669"/>
    <property type="project" value="InterPro"/>
</dbReference>
<feature type="transmembrane region" description="Helical" evidence="8">
    <location>
        <begin position="15"/>
        <end position="32"/>
    </location>
</feature>
<dbReference type="Pfam" id="PF13813">
    <property type="entry name" value="MBOAT_2"/>
    <property type="match status" value="1"/>
</dbReference>
<dbReference type="AlphaFoldDB" id="A0A1E1GJB8"/>
<dbReference type="InterPro" id="IPR032805">
    <property type="entry name" value="Wax_synthase_dom"/>
</dbReference>
<evidence type="ECO:0000256" key="5">
    <source>
        <dbReference type="ARBA" id="ARBA00022692"/>
    </source>
</evidence>
<name>A0A1E1GJB8_EUGGR</name>
<keyword evidence="6 8" id="KW-1133">Transmembrane helix</keyword>
<reference evidence="10" key="1">
    <citation type="submission" date="2015-07" db="EMBL/GenBank/DDBJ databases">
        <title>Identification and evaluation of physiological function of wax ester synthase/diacylglycerol acyltransferase isoenzymes in Euglena gracilis.</title>
        <authorList>
            <person name="Tomiyama T."/>
            <person name="Maruta T."/>
            <person name="Sawa Y."/>
            <person name="Ishikawa T."/>
        </authorList>
    </citation>
    <scope>NUCLEOTIDE SEQUENCE</scope>
</reference>
<feature type="transmembrane region" description="Helical" evidence="8">
    <location>
        <begin position="166"/>
        <end position="186"/>
    </location>
</feature>
<feature type="transmembrane region" description="Helical" evidence="8">
    <location>
        <begin position="72"/>
        <end position="91"/>
    </location>
</feature>
<feature type="transmembrane region" description="Helical" evidence="8">
    <location>
        <begin position="44"/>
        <end position="66"/>
    </location>
</feature>
<evidence type="ECO:0000256" key="7">
    <source>
        <dbReference type="ARBA" id="ARBA00023136"/>
    </source>
</evidence>
<dbReference type="InterPro" id="IPR044851">
    <property type="entry name" value="Wax_synthase"/>
</dbReference>
<feature type="transmembrane region" description="Helical" evidence="8">
    <location>
        <begin position="98"/>
        <end position="116"/>
    </location>
</feature>
<dbReference type="PANTHER" id="PTHR31595:SF57">
    <property type="entry name" value="OS04G0481900 PROTEIN"/>
    <property type="match status" value="1"/>
</dbReference>
<comment type="subcellular location">
    <subcellularLocation>
        <location evidence="1">Membrane</location>
        <topology evidence="1">Multi-pass membrane protein</topology>
    </subcellularLocation>
</comment>
<dbReference type="PANTHER" id="PTHR31595">
    <property type="entry name" value="LONG-CHAIN-ALCOHOL O-FATTY-ACYLTRANSFERASE 3-RELATED"/>
    <property type="match status" value="1"/>
</dbReference>
<evidence type="ECO:0000256" key="4">
    <source>
        <dbReference type="ARBA" id="ARBA00022679"/>
    </source>
</evidence>
<evidence type="ECO:0000256" key="3">
    <source>
        <dbReference type="ARBA" id="ARBA00007282"/>
    </source>
</evidence>
<organism evidence="10">
    <name type="scientific">Euglena gracilis</name>
    <dbReference type="NCBI Taxonomy" id="3039"/>
    <lineage>
        <taxon>Eukaryota</taxon>
        <taxon>Discoba</taxon>
        <taxon>Euglenozoa</taxon>
        <taxon>Euglenida</taxon>
        <taxon>Spirocuta</taxon>
        <taxon>Euglenophyceae</taxon>
        <taxon>Euglenales</taxon>
        <taxon>Euglenaceae</taxon>
        <taxon>Euglena</taxon>
    </lineage>
</organism>